<evidence type="ECO:0000256" key="1">
    <source>
        <dbReference type="SAM" id="Phobius"/>
    </source>
</evidence>
<keyword evidence="1" id="KW-0472">Membrane</keyword>
<dbReference type="KEGG" id="aqu:109588619"/>
<dbReference type="RefSeq" id="XP_019860326.1">
    <property type="nucleotide sequence ID" value="XM_020004767.1"/>
</dbReference>
<accession>A0AAN0JTF6</accession>
<protein>
    <recommendedName>
        <fullName evidence="4">Transmembrane protein</fullName>
    </recommendedName>
</protein>
<dbReference type="Proteomes" id="UP000007879">
    <property type="component" value="Unassembled WGS sequence"/>
</dbReference>
<keyword evidence="3" id="KW-1185">Reference proteome</keyword>
<reference evidence="3" key="1">
    <citation type="journal article" date="2010" name="Nature">
        <title>The Amphimedon queenslandica genome and the evolution of animal complexity.</title>
        <authorList>
            <person name="Srivastava M."/>
            <person name="Simakov O."/>
            <person name="Chapman J."/>
            <person name="Fahey B."/>
            <person name="Gauthier M.E."/>
            <person name="Mitros T."/>
            <person name="Richards G.S."/>
            <person name="Conaco C."/>
            <person name="Dacre M."/>
            <person name="Hellsten U."/>
            <person name="Larroux C."/>
            <person name="Putnam N.H."/>
            <person name="Stanke M."/>
            <person name="Adamska M."/>
            <person name="Darling A."/>
            <person name="Degnan S.M."/>
            <person name="Oakley T.H."/>
            <person name="Plachetzki D.C."/>
            <person name="Zhai Y."/>
            <person name="Adamski M."/>
            <person name="Calcino A."/>
            <person name="Cummins S.F."/>
            <person name="Goodstein D.M."/>
            <person name="Harris C."/>
            <person name="Jackson D.J."/>
            <person name="Leys S.P."/>
            <person name="Shu S."/>
            <person name="Woodcroft B.J."/>
            <person name="Vervoort M."/>
            <person name="Kosik K.S."/>
            <person name="Manning G."/>
            <person name="Degnan B.M."/>
            <person name="Rokhsar D.S."/>
        </authorList>
    </citation>
    <scope>NUCLEOTIDE SEQUENCE [LARGE SCALE GENOMIC DNA]</scope>
</reference>
<evidence type="ECO:0000313" key="2">
    <source>
        <dbReference type="EnsemblMetazoa" id="XP_019860326.1"/>
    </source>
</evidence>
<reference evidence="2" key="2">
    <citation type="submission" date="2024-06" db="UniProtKB">
        <authorList>
            <consortium name="EnsemblMetazoa"/>
        </authorList>
    </citation>
    <scope>IDENTIFICATION</scope>
</reference>
<proteinExistence type="predicted"/>
<evidence type="ECO:0000313" key="3">
    <source>
        <dbReference type="Proteomes" id="UP000007879"/>
    </source>
</evidence>
<dbReference type="GeneID" id="109588619"/>
<feature type="transmembrane region" description="Helical" evidence="1">
    <location>
        <begin position="310"/>
        <end position="332"/>
    </location>
</feature>
<sequence length="366" mass="41358">MAHRSYHSWSYESRDNRTGSIQESEQKRPRKRLSKNVPCCLFILFILLAFSTSASLLTFSAFPEFKTKSKQVDLGDISEGLNSFEVIAIDNNVSTVELTLIPPPHDDVQVNILTSSTLPPLSFTTLKENLQISPLTKGHFRTGCNILSFDQPIYLQRGSSLKYNITSSNHEVINQLCYFSNTSDYITFLVDYTFKYVSKFCFNVSGNAIIDITINDASPYYVAIDIGDNTNISLDITAIRFYYNTTMLQDLSSQCSLNESFNFSCIIKICDGYLCDPTKNRYVIVETSHHNIVLKYDAHSTFYFKPTVRLILFSCAVFLELIAVAIALTMVYKLCKKRGPQTEPKCTCKGKATSTRFIVSHFIGQA</sequence>
<keyword evidence="1" id="KW-1133">Transmembrane helix</keyword>
<evidence type="ECO:0008006" key="4">
    <source>
        <dbReference type="Google" id="ProtNLM"/>
    </source>
</evidence>
<dbReference type="AlphaFoldDB" id="A0AAN0JTF6"/>
<name>A0AAN0JTF6_AMPQE</name>
<feature type="transmembrane region" description="Helical" evidence="1">
    <location>
        <begin position="37"/>
        <end position="62"/>
    </location>
</feature>
<keyword evidence="1" id="KW-0812">Transmembrane</keyword>
<organism evidence="2 3">
    <name type="scientific">Amphimedon queenslandica</name>
    <name type="common">Sponge</name>
    <dbReference type="NCBI Taxonomy" id="400682"/>
    <lineage>
        <taxon>Eukaryota</taxon>
        <taxon>Metazoa</taxon>
        <taxon>Porifera</taxon>
        <taxon>Demospongiae</taxon>
        <taxon>Heteroscleromorpha</taxon>
        <taxon>Haplosclerida</taxon>
        <taxon>Niphatidae</taxon>
        <taxon>Amphimedon</taxon>
    </lineage>
</organism>
<dbReference type="EnsemblMetazoa" id="XM_020004767.1">
    <property type="protein sequence ID" value="XP_019860326.1"/>
    <property type="gene ID" value="LOC109588619"/>
</dbReference>